<evidence type="ECO:0000259" key="11">
    <source>
        <dbReference type="Pfam" id="PF17767"/>
    </source>
</evidence>
<dbReference type="NCBIfam" id="TIGR01513">
    <property type="entry name" value="NAPRTase_put"/>
    <property type="match status" value="1"/>
</dbReference>
<keyword evidence="5 9" id="KW-0436">Ligase</keyword>
<keyword evidence="6 9" id="KW-0662">Pyridine nucleotide biosynthesis</keyword>
<keyword evidence="13" id="KW-0328">Glycosyltransferase</keyword>
<comment type="pathway">
    <text evidence="1 9">Cofactor biosynthesis; NAD(+) biosynthesis; nicotinate D-ribonucleotide from nicotinate: step 1/1.</text>
</comment>
<feature type="domain" description="Nicotinate phosphoribosyltransferase C-terminal" evidence="12">
    <location>
        <begin position="372"/>
        <end position="477"/>
    </location>
</feature>
<comment type="similarity">
    <text evidence="2 9">Belongs to the NAPRTase family.</text>
</comment>
<dbReference type="InterPro" id="IPR006405">
    <property type="entry name" value="Nic_PRibTrfase_pncB"/>
</dbReference>
<protein>
    <recommendedName>
        <fullName evidence="3 9">Nicotinate phosphoribosyltransferase</fullName>
        <ecNumber evidence="3 9">6.3.4.21</ecNumber>
    </recommendedName>
</protein>
<accession>A0A3D8LF58</accession>
<dbReference type="GO" id="GO:0034355">
    <property type="term" value="P:NAD+ biosynthetic process via the salvage pathway"/>
    <property type="evidence" value="ECO:0007669"/>
    <property type="project" value="UniProtKB-ARBA"/>
</dbReference>
<evidence type="ECO:0000259" key="12">
    <source>
        <dbReference type="Pfam" id="PF17956"/>
    </source>
</evidence>
<dbReference type="Proteomes" id="UP000256708">
    <property type="component" value="Unassembled WGS sequence"/>
</dbReference>
<evidence type="ECO:0000256" key="7">
    <source>
        <dbReference type="ARBA" id="ARBA00022679"/>
    </source>
</evidence>
<dbReference type="GO" id="GO:0005829">
    <property type="term" value="C:cytosol"/>
    <property type="evidence" value="ECO:0007669"/>
    <property type="project" value="TreeGrafter"/>
</dbReference>
<dbReference type="AlphaFoldDB" id="A0A3D8LF58"/>
<gene>
    <name evidence="13" type="ORF">DXT99_06415</name>
</gene>
<evidence type="ECO:0000313" key="14">
    <source>
        <dbReference type="Proteomes" id="UP000256708"/>
    </source>
</evidence>
<dbReference type="OrthoDB" id="9770610at2"/>
<dbReference type="GO" id="GO:0047280">
    <property type="term" value="F:nicotinamide phosphoribosyltransferase activity"/>
    <property type="evidence" value="ECO:0007669"/>
    <property type="project" value="UniProtKB-ARBA"/>
</dbReference>
<dbReference type="InterPro" id="IPR041619">
    <property type="entry name" value="NAPRTase_C"/>
</dbReference>
<dbReference type="SUPFAM" id="SSF51690">
    <property type="entry name" value="Nicotinate/Quinolinate PRTase C-terminal domain-like"/>
    <property type="match status" value="1"/>
</dbReference>
<name>A0A3D8LF58_9BACT</name>
<evidence type="ECO:0000259" key="10">
    <source>
        <dbReference type="Pfam" id="PF04095"/>
    </source>
</evidence>
<evidence type="ECO:0000256" key="3">
    <source>
        <dbReference type="ARBA" id="ARBA00013236"/>
    </source>
</evidence>
<dbReference type="Gene3D" id="3.20.20.70">
    <property type="entry name" value="Aldolase class I"/>
    <property type="match status" value="1"/>
</dbReference>
<dbReference type="PANTHER" id="PTHR11098:SF1">
    <property type="entry name" value="NICOTINATE PHOSPHORIBOSYLTRANSFERASE"/>
    <property type="match status" value="1"/>
</dbReference>
<comment type="catalytic activity">
    <reaction evidence="8 9">
        <text>5-phospho-alpha-D-ribose 1-diphosphate + nicotinate + ATP + H2O = nicotinate beta-D-ribonucleotide + ADP + phosphate + diphosphate</text>
        <dbReference type="Rhea" id="RHEA:36163"/>
        <dbReference type="ChEBI" id="CHEBI:15377"/>
        <dbReference type="ChEBI" id="CHEBI:30616"/>
        <dbReference type="ChEBI" id="CHEBI:32544"/>
        <dbReference type="ChEBI" id="CHEBI:33019"/>
        <dbReference type="ChEBI" id="CHEBI:43474"/>
        <dbReference type="ChEBI" id="CHEBI:57502"/>
        <dbReference type="ChEBI" id="CHEBI:58017"/>
        <dbReference type="ChEBI" id="CHEBI:456216"/>
        <dbReference type="EC" id="6.3.4.21"/>
    </reaction>
</comment>
<keyword evidence="14" id="KW-1185">Reference proteome</keyword>
<comment type="PTM">
    <text evidence="9">Transiently phosphorylated on a His residue during the reaction cycle. Phosphorylation strongly increases the affinity for substrates and increases the rate of nicotinate D-ribonucleotide production. Dephosphorylation regenerates the low-affinity form of the enzyme, leading to product release.</text>
</comment>
<organism evidence="13 14">
    <name type="scientific">Pontibacter diazotrophicus</name>
    <dbReference type="NCBI Taxonomy" id="1400979"/>
    <lineage>
        <taxon>Bacteria</taxon>
        <taxon>Pseudomonadati</taxon>
        <taxon>Bacteroidota</taxon>
        <taxon>Cytophagia</taxon>
        <taxon>Cytophagales</taxon>
        <taxon>Hymenobacteraceae</taxon>
        <taxon>Pontibacter</taxon>
    </lineage>
</organism>
<proteinExistence type="inferred from homology"/>
<dbReference type="PIRSF" id="PIRSF000484">
    <property type="entry name" value="NAPRT"/>
    <property type="match status" value="1"/>
</dbReference>
<comment type="caution">
    <text evidence="13">The sequence shown here is derived from an EMBL/GenBank/DDBJ whole genome shotgun (WGS) entry which is preliminary data.</text>
</comment>
<evidence type="ECO:0000256" key="8">
    <source>
        <dbReference type="ARBA" id="ARBA00048668"/>
    </source>
</evidence>
<dbReference type="EMBL" id="QRGR01000006">
    <property type="protein sequence ID" value="RDV16003.1"/>
    <property type="molecule type" value="Genomic_DNA"/>
</dbReference>
<evidence type="ECO:0000313" key="13">
    <source>
        <dbReference type="EMBL" id="RDV16003.1"/>
    </source>
</evidence>
<feature type="domain" description="Nicotinate phosphoribosyltransferase N-terminal" evidence="11">
    <location>
        <begin position="13"/>
        <end position="143"/>
    </location>
</feature>
<dbReference type="NCBIfam" id="NF009131">
    <property type="entry name" value="PRK12484.1"/>
    <property type="match status" value="1"/>
</dbReference>
<keyword evidence="4" id="KW-0597">Phosphoprotein</keyword>
<dbReference type="EC" id="6.3.4.21" evidence="3 9"/>
<dbReference type="PANTHER" id="PTHR11098">
    <property type="entry name" value="NICOTINATE PHOSPHORIBOSYLTRANSFERASE"/>
    <property type="match status" value="1"/>
</dbReference>
<sequence>MALKHIYATSLTLLTDLYQLTMAYGYWKKGMAEQEAVFHLYFRKNPFKGGYTIAAGLEHAVQYLQDLKFRKEDLKYLSDLKGSLGQPLFKQGFIQYLQDLKFTCSVDAIPEGTAVFPNEPLVRVRGPLLQAQLIETPLLTLINFETLIATKAARIADAAKGDAVIEFGMRRAQGIDGSLSASRAAYIGGTSATSNLLAGQLYGIPVRGTHAHSWVQAFDSEEEAFAAYGEAFPQDSVFLVDTYDTLEGVKNAIETARKLQPKGFKFGGIRLDSGDLTYLSIEARKLLDSAGFTDTNIVASNDLDEHIITSLKHEGSKVNVWGIGTKMVTAYDQPALGGVYKLAALKQPNGNWEYKVKLSEQRAKTSNPGMLQVRRFYDKNGNIADMIYNELQQLPEQLQIVDPLDSTRRKTIAAGTAYEELLVPIFKEGQLVYTLPDLATIKARTKAQLDGLHESIRRYLNPHSYPAGLEESLHQYKTDLILKLRN</sequence>
<dbReference type="InterPro" id="IPR041525">
    <property type="entry name" value="N/Namide_PRibTrfase"/>
</dbReference>
<evidence type="ECO:0000256" key="1">
    <source>
        <dbReference type="ARBA" id="ARBA00004952"/>
    </source>
</evidence>
<dbReference type="Pfam" id="PF17956">
    <property type="entry name" value="NAPRTase_C"/>
    <property type="match status" value="1"/>
</dbReference>
<evidence type="ECO:0000256" key="9">
    <source>
        <dbReference type="RuleBase" id="RU365100"/>
    </source>
</evidence>
<dbReference type="GO" id="GO:0004516">
    <property type="term" value="F:nicotinate phosphoribosyltransferase activity"/>
    <property type="evidence" value="ECO:0007669"/>
    <property type="project" value="UniProtKB-UniRule"/>
</dbReference>
<keyword evidence="7 9" id="KW-0808">Transferase</keyword>
<dbReference type="RefSeq" id="WP_115564716.1">
    <property type="nucleotide sequence ID" value="NZ_QRGR01000006.1"/>
</dbReference>
<dbReference type="FunFam" id="3.20.20.70:FF:000076">
    <property type="entry name" value="Nicotinate phosphoribosyltransferase"/>
    <property type="match status" value="1"/>
</dbReference>
<dbReference type="InterPro" id="IPR013785">
    <property type="entry name" value="Aldolase_TIM"/>
</dbReference>
<dbReference type="NCBIfam" id="NF006695">
    <property type="entry name" value="PRK09243.1-2"/>
    <property type="match status" value="1"/>
</dbReference>
<dbReference type="InterPro" id="IPR036068">
    <property type="entry name" value="Nicotinate_pribotase-like_C"/>
</dbReference>
<comment type="function">
    <text evidence="9">Catalyzes the first step in the biosynthesis of NAD from nicotinic acid, the ATP-dependent synthesis of beta-nicotinate D-ribonucleotide from nicotinate and 5-phospho-D-ribose 1-phosphate.</text>
</comment>
<dbReference type="Pfam" id="PF04095">
    <property type="entry name" value="NAPRTase"/>
    <property type="match status" value="1"/>
</dbReference>
<dbReference type="Gene3D" id="3.20.140.10">
    <property type="entry name" value="nicotinate phosphoribosyltransferase"/>
    <property type="match status" value="1"/>
</dbReference>
<evidence type="ECO:0000256" key="5">
    <source>
        <dbReference type="ARBA" id="ARBA00022598"/>
    </source>
</evidence>
<dbReference type="CDD" id="cd01570">
    <property type="entry name" value="NAPRTase_A"/>
    <property type="match status" value="1"/>
</dbReference>
<dbReference type="InterPro" id="IPR040727">
    <property type="entry name" value="NAPRTase_N"/>
</dbReference>
<feature type="domain" description="Nicotinate/nicotinamide phosphoribosyltransferase" evidence="10">
    <location>
        <begin position="165"/>
        <end position="346"/>
    </location>
</feature>
<dbReference type="UniPathway" id="UPA00253">
    <property type="reaction ID" value="UER00457"/>
</dbReference>
<dbReference type="SUPFAM" id="SSF54675">
    <property type="entry name" value="Nicotinate/Quinolinate PRTase N-terminal domain-like"/>
    <property type="match status" value="1"/>
</dbReference>
<dbReference type="InterPro" id="IPR007229">
    <property type="entry name" value="Nic_PRibTrfase-Fam"/>
</dbReference>
<reference evidence="14" key="1">
    <citation type="submission" date="2018-08" db="EMBL/GenBank/DDBJ databases">
        <authorList>
            <person name="Liu Z.-W."/>
            <person name="Du Z.-J."/>
        </authorList>
    </citation>
    <scope>NUCLEOTIDE SEQUENCE [LARGE SCALE GENOMIC DNA]</scope>
    <source>
        <strain evidence="14">H4X</strain>
    </source>
</reference>
<evidence type="ECO:0000256" key="6">
    <source>
        <dbReference type="ARBA" id="ARBA00022642"/>
    </source>
</evidence>
<evidence type="ECO:0000256" key="2">
    <source>
        <dbReference type="ARBA" id="ARBA00010897"/>
    </source>
</evidence>
<dbReference type="Pfam" id="PF17767">
    <property type="entry name" value="NAPRTase_N"/>
    <property type="match status" value="1"/>
</dbReference>
<evidence type="ECO:0000256" key="4">
    <source>
        <dbReference type="ARBA" id="ARBA00022553"/>
    </source>
</evidence>